<proteinExistence type="predicted"/>
<evidence type="ECO:0000313" key="1">
    <source>
        <dbReference type="EMBL" id="KIM77501.1"/>
    </source>
</evidence>
<organism evidence="1 2">
    <name type="scientific">Piloderma croceum (strain F 1598)</name>
    <dbReference type="NCBI Taxonomy" id="765440"/>
    <lineage>
        <taxon>Eukaryota</taxon>
        <taxon>Fungi</taxon>
        <taxon>Dikarya</taxon>
        <taxon>Basidiomycota</taxon>
        <taxon>Agaricomycotina</taxon>
        <taxon>Agaricomycetes</taxon>
        <taxon>Agaricomycetidae</taxon>
        <taxon>Atheliales</taxon>
        <taxon>Atheliaceae</taxon>
        <taxon>Piloderma</taxon>
    </lineage>
</organism>
<sequence>MQSSAIADSLHHFTILSLTGPPFRLRVGLLIGYSACPWPWISVSHPSATERIRINTSTMFLENCVSLALIPDHDDDEAHLLGLVHSLSATYTRFLLRG</sequence>
<keyword evidence="2" id="KW-1185">Reference proteome</keyword>
<dbReference type="AlphaFoldDB" id="A0A0C3FCI5"/>
<dbReference type="HOGENOM" id="CLU_2334419_0_0_1"/>
<reference evidence="2" key="2">
    <citation type="submission" date="2015-01" db="EMBL/GenBank/DDBJ databases">
        <title>Evolutionary Origins and Diversification of the Mycorrhizal Mutualists.</title>
        <authorList>
            <consortium name="DOE Joint Genome Institute"/>
            <consortium name="Mycorrhizal Genomics Consortium"/>
            <person name="Kohler A."/>
            <person name="Kuo A."/>
            <person name="Nagy L.G."/>
            <person name="Floudas D."/>
            <person name="Copeland A."/>
            <person name="Barry K.W."/>
            <person name="Cichocki N."/>
            <person name="Veneault-Fourrey C."/>
            <person name="LaButti K."/>
            <person name="Lindquist E.A."/>
            <person name="Lipzen A."/>
            <person name="Lundell T."/>
            <person name="Morin E."/>
            <person name="Murat C."/>
            <person name="Riley R."/>
            <person name="Ohm R."/>
            <person name="Sun H."/>
            <person name="Tunlid A."/>
            <person name="Henrissat B."/>
            <person name="Grigoriev I.V."/>
            <person name="Hibbett D.S."/>
            <person name="Martin F."/>
        </authorList>
    </citation>
    <scope>NUCLEOTIDE SEQUENCE [LARGE SCALE GENOMIC DNA]</scope>
    <source>
        <strain evidence="2">F 1598</strain>
    </source>
</reference>
<dbReference type="InParanoid" id="A0A0C3FCI5"/>
<gene>
    <name evidence="1" type="ORF">PILCRDRAFT_616689</name>
</gene>
<evidence type="ECO:0000313" key="2">
    <source>
        <dbReference type="Proteomes" id="UP000054166"/>
    </source>
</evidence>
<dbReference type="EMBL" id="KN833024">
    <property type="protein sequence ID" value="KIM77501.1"/>
    <property type="molecule type" value="Genomic_DNA"/>
</dbReference>
<accession>A0A0C3FCI5</accession>
<dbReference type="Proteomes" id="UP000054166">
    <property type="component" value="Unassembled WGS sequence"/>
</dbReference>
<name>A0A0C3FCI5_PILCF</name>
<protein>
    <submittedName>
        <fullName evidence="1">Uncharacterized protein</fullName>
    </submittedName>
</protein>
<reference evidence="1 2" key="1">
    <citation type="submission" date="2014-04" db="EMBL/GenBank/DDBJ databases">
        <authorList>
            <consortium name="DOE Joint Genome Institute"/>
            <person name="Kuo A."/>
            <person name="Tarkka M."/>
            <person name="Buscot F."/>
            <person name="Kohler A."/>
            <person name="Nagy L.G."/>
            <person name="Floudas D."/>
            <person name="Copeland A."/>
            <person name="Barry K.W."/>
            <person name="Cichocki N."/>
            <person name="Veneault-Fourrey C."/>
            <person name="LaButti K."/>
            <person name="Lindquist E.A."/>
            <person name="Lipzen A."/>
            <person name="Lundell T."/>
            <person name="Morin E."/>
            <person name="Murat C."/>
            <person name="Sun H."/>
            <person name="Tunlid A."/>
            <person name="Henrissat B."/>
            <person name="Grigoriev I.V."/>
            <person name="Hibbett D.S."/>
            <person name="Martin F."/>
            <person name="Nordberg H.P."/>
            <person name="Cantor M.N."/>
            <person name="Hua S.X."/>
        </authorList>
    </citation>
    <scope>NUCLEOTIDE SEQUENCE [LARGE SCALE GENOMIC DNA]</scope>
    <source>
        <strain evidence="1 2">F 1598</strain>
    </source>
</reference>